<gene>
    <name evidence="1" type="ORF">GLRG_11962</name>
</gene>
<dbReference type="HOGENOM" id="CLU_2831065_0_0_1"/>
<protein>
    <submittedName>
        <fullName evidence="1">Uncharacterized protein</fullName>
    </submittedName>
</protein>
<evidence type="ECO:0000313" key="2">
    <source>
        <dbReference type="Proteomes" id="UP000008782"/>
    </source>
</evidence>
<organism evidence="2">
    <name type="scientific">Colletotrichum graminicola (strain M1.001 / M2 / FGSC 10212)</name>
    <name type="common">Maize anthracnose fungus</name>
    <name type="synonym">Glomerella graminicola</name>
    <dbReference type="NCBI Taxonomy" id="645133"/>
    <lineage>
        <taxon>Eukaryota</taxon>
        <taxon>Fungi</taxon>
        <taxon>Dikarya</taxon>
        <taxon>Ascomycota</taxon>
        <taxon>Pezizomycotina</taxon>
        <taxon>Sordariomycetes</taxon>
        <taxon>Hypocreomycetidae</taxon>
        <taxon>Glomerellales</taxon>
        <taxon>Glomerellaceae</taxon>
        <taxon>Colletotrichum</taxon>
        <taxon>Colletotrichum graminicola species complex</taxon>
    </lineage>
</organism>
<dbReference type="VEuPathDB" id="FungiDB:GLRG_11962"/>
<dbReference type="AlphaFoldDB" id="E3R128"/>
<sequence length="66" mass="7447">MYITGCHHHSIDILLPPELANAARKVVPTVPRMQPTRLVWPRVERYGMTGVLAGLQSIHGKVWYLA</sequence>
<dbReference type="Proteomes" id="UP000008782">
    <property type="component" value="Unassembled WGS sequence"/>
</dbReference>
<keyword evidence="2" id="KW-1185">Reference proteome</keyword>
<dbReference type="GeneID" id="24417325"/>
<name>E3R128_COLGM</name>
<reference evidence="2" key="1">
    <citation type="journal article" date="2012" name="Nat. Genet.">
        <title>Lifestyle transitions in plant pathogenic Colletotrichum fungi deciphered by genome and transcriptome analyses.</title>
        <authorList>
            <person name="O'Connell R.J."/>
            <person name="Thon M.R."/>
            <person name="Hacquard S."/>
            <person name="Amyotte S.G."/>
            <person name="Kleemann J."/>
            <person name="Torres M.F."/>
            <person name="Damm U."/>
            <person name="Buiate E.A."/>
            <person name="Epstein L."/>
            <person name="Alkan N."/>
            <person name="Altmueller J."/>
            <person name="Alvarado-Balderrama L."/>
            <person name="Bauser C.A."/>
            <person name="Becker C."/>
            <person name="Birren B.W."/>
            <person name="Chen Z."/>
            <person name="Choi J."/>
            <person name="Crouch J.A."/>
            <person name="Duvick J.P."/>
            <person name="Farman M.A."/>
            <person name="Gan P."/>
            <person name="Heiman D."/>
            <person name="Henrissat B."/>
            <person name="Howard R.J."/>
            <person name="Kabbage M."/>
            <person name="Koch C."/>
            <person name="Kracher B."/>
            <person name="Kubo Y."/>
            <person name="Law A.D."/>
            <person name="Lebrun M.-H."/>
            <person name="Lee Y.-H."/>
            <person name="Miyara I."/>
            <person name="Moore N."/>
            <person name="Neumann U."/>
            <person name="Nordstroem K."/>
            <person name="Panaccione D.G."/>
            <person name="Panstruga R."/>
            <person name="Place M."/>
            <person name="Proctor R.H."/>
            <person name="Prusky D."/>
            <person name="Rech G."/>
            <person name="Reinhardt R."/>
            <person name="Rollins J.A."/>
            <person name="Rounsley S."/>
            <person name="Schardl C.L."/>
            <person name="Schwartz D.C."/>
            <person name="Shenoy N."/>
            <person name="Shirasu K."/>
            <person name="Sikhakolli U.R."/>
            <person name="Stueber K."/>
            <person name="Sukno S.A."/>
            <person name="Sweigard J.A."/>
            <person name="Takano Y."/>
            <person name="Takahara H."/>
            <person name="Trail F."/>
            <person name="van der Does H.C."/>
            <person name="Voll L.M."/>
            <person name="Will I."/>
            <person name="Young S."/>
            <person name="Zeng Q."/>
            <person name="Zhang J."/>
            <person name="Zhou S."/>
            <person name="Dickman M.B."/>
            <person name="Schulze-Lefert P."/>
            <person name="Ver Loren van Themaat E."/>
            <person name="Ma L.-J."/>
            <person name="Vaillancourt L.J."/>
        </authorList>
    </citation>
    <scope>NUCLEOTIDE SEQUENCE [LARGE SCALE GENOMIC DNA]</scope>
    <source>
        <strain evidence="2">M1.001 / M2 / FGSC 10212</strain>
    </source>
</reference>
<dbReference type="EMBL" id="GG697573">
    <property type="protein sequence ID" value="EFQ36816.1"/>
    <property type="molecule type" value="Genomic_DNA"/>
</dbReference>
<accession>E3R128</accession>
<proteinExistence type="predicted"/>
<evidence type="ECO:0000313" key="1">
    <source>
        <dbReference type="EMBL" id="EFQ36816.1"/>
    </source>
</evidence>
<dbReference type="RefSeq" id="XP_008100836.1">
    <property type="nucleotide sequence ID" value="XM_008102645.1"/>
</dbReference>